<evidence type="ECO:0000313" key="3">
    <source>
        <dbReference type="Proteomes" id="UP000636960"/>
    </source>
</evidence>
<evidence type="ECO:0008006" key="4">
    <source>
        <dbReference type="Google" id="ProtNLM"/>
    </source>
</evidence>
<gene>
    <name evidence="2" type="ORF">Ari01nite_24420</name>
</gene>
<evidence type="ECO:0000256" key="1">
    <source>
        <dbReference type="SAM" id="MobiDB-lite"/>
    </source>
</evidence>
<dbReference type="InterPro" id="IPR029052">
    <property type="entry name" value="Metallo-depent_PP-like"/>
</dbReference>
<protein>
    <recommendedName>
        <fullName evidence="4">Calcineurin-like phosphoesterase domain-containing protein</fullName>
    </recommendedName>
</protein>
<dbReference type="RefSeq" id="WP_239162684.1">
    <property type="nucleotide sequence ID" value="NZ_BOMV01000021.1"/>
</dbReference>
<comment type="caution">
    <text evidence="2">The sequence shown here is derived from an EMBL/GenBank/DDBJ whole genome shotgun (WGS) entry which is preliminary data.</text>
</comment>
<dbReference type="AlphaFoldDB" id="A0A919JX89"/>
<name>A0A919JX89_9ACTN</name>
<dbReference type="PANTHER" id="PTHR43143">
    <property type="entry name" value="METALLOPHOSPHOESTERASE, CALCINEURIN SUPERFAMILY"/>
    <property type="match status" value="1"/>
</dbReference>
<dbReference type="Gene3D" id="2.60.120.200">
    <property type="match status" value="1"/>
</dbReference>
<evidence type="ECO:0000313" key="2">
    <source>
        <dbReference type="EMBL" id="GIE94977.1"/>
    </source>
</evidence>
<dbReference type="SUPFAM" id="SSF56300">
    <property type="entry name" value="Metallo-dependent phosphatases"/>
    <property type="match status" value="1"/>
</dbReference>
<keyword evidence="3" id="KW-1185">Reference proteome</keyword>
<proteinExistence type="predicted"/>
<dbReference type="PANTHER" id="PTHR43143:SF5">
    <property type="entry name" value="SECRETED PROTEIN"/>
    <property type="match status" value="1"/>
</dbReference>
<dbReference type="SUPFAM" id="SSF49899">
    <property type="entry name" value="Concanavalin A-like lectins/glucanases"/>
    <property type="match status" value="1"/>
</dbReference>
<dbReference type="Proteomes" id="UP000636960">
    <property type="component" value="Unassembled WGS sequence"/>
</dbReference>
<dbReference type="Gene3D" id="3.60.21.10">
    <property type="match status" value="1"/>
</dbReference>
<feature type="region of interest" description="Disordered" evidence="1">
    <location>
        <begin position="325"/>
        <end position="346"/>
    </location>
</feature>
<accession>A0A919JX89</accession>
<reference evidence="2" key="1">
    <citation type="submission" date="2021-01" db="EMBL/GenBank/DDBJ databases">
        <title>Whole genome shotgun sequence of Actinoplanes rishiriensis NBRC 108556.</title>
        <authorList>
            <person name="Komaki H."/>
            <person name="Tamura T."/>
        </authorList>
    </citation>
    <scope>NUCLEOTIDE SEQUENCE</scope>
    <source>
        <strain evidence="2">NBRC 108556</strain>
    </source>
</reference>
<dbReference type="InterPro" id="IPR051918">
    <property type="entry name" value="STPP_CPPED1"/>
</dbReference>
<sequence length="523" mass="57526">MLPDTQYLFDADSSDPAPVRATLDYLLARRGADNIAFLAQLGDLTEHGSAGEMAQVSATFEAVDSRLPFSVVAGNHDVDQTTDDRRGLTPYLERFGPERYRQDPTYLGASPDGYNTAHRITAADRRWLILALDWRSSDRALGWARATLAANPTVPAIVTTHDIAFSDEDGRAFLSRNGRRLWDLLIREHDQIFLTLSGHDWPPGRNVLRNAAGHDVHIHTVNYQERYYGGAGMVRLYHFDLDRNRIDVETFAPWLLGKPDRTPLEAETAELTGDHDRFSVAVDFARRFAAFDPVPAPAPRVAAQVVDRHTAAYWRFDSPGAVIRDQSGNGNDLSIRRGSPKPSADHHLAAPGHASLYFDGGGAHLTTGAGAPLNAATFRDGYTIEIFAKLPSPFVGVHDWMGLLSWEGTTPDPPCSLDLAPEFFLRYATRTGTSWSHALPTGVWMHVAVVNDGGRTVIWIDGSRIARNPRRPAPGLLTDGRPFLLGATVSGPVHRGFYGWLGDVRITGRALAPADFLPAGRYR</sequence>
<dbReference type="EMBL" id="BOMV01000021">
    <property type="protein sequence ID" value="GIE94977.1"/>
    <property type="molecule type" value="Genomic_DNA"/>
</dbReference>
<dbReference type="InterPro" id="IPR013320">
    <property type="entry name" value="ConA-like_dom_sf"/>
</dbReference>
<dbReference type="Pfam" id="PF13385">
    <property type="entry name" value="Laminin_G_3"/>
    <property type="match status" value="1"/>
</dbReference>
<organism evidence="2 3">
    <name type="scientific">Paractinoplanes rishiriensis</name>
    <dbReference type="NCBI Taxonomy" id="1050105"/>
    <lineage>
        <taxon>Bacteria</taxon>
        <taxon>Bacillati</taxon>
        <taxon>Actinomycetota</taxon>
        <taxon>Actinomycetes</taxon>
        <taxon>Micromonosporales</taxon>
        <taxon>Micromonosporaceae</taxon>
        <taxon>Paractinoplanes</taxon>
    </lineage>
</organism>